<dbReference type="Proteomes" id="UP001530315">
    <property type="component" value="Unassembled WGS sequence"/>
</dbReference>
<feature type="compositionally biased region" description="Gly residues" evidence="2">
    <location>
        <begin position="77"/>
        <end position="90"/>
    </location>
</feature>
<dbReference type="PANTHER" id="PTHR15691:SF6">
    <property type="entry name" value="WASH COMPLEX SUBUNIT 5"/>
    <property type="match status" value="1"/>
</dbReference>
<evidence type="ECO:0008006" key="5">
    <source>
        <dbReference type="Google" id="ProtNLM"/>
    </source>
</evidence>
<feature type="region of interest" description="Disordered" evidence="2">
    <location>
        <begin position="106"/>
        <end position="128"/>
    </location>
</feature>
<comment type="caution">
    <text evidence="3">The sequence shown here is derived from an EMBL/GenBank/DDBJ whole genome shotgun (WGS) entry which is preliminary data.</text>
</comment>
<organism evidence="3 4">
    <name type="scientific">Stephanodiscus triporus</name>
    <dbReference type="NCBI Taxonomy" id="2934178"/>
    <lineage>
        <taxon>Eukaryota</taxon>
        <taxon>Sar</taxon>
        <taxon>Stramenopiles</taxon>
        <taxon>Ochrophyta</taxon>
        <taxon>Bacillariophyta</taxon>
        <taxon>Coscinodiscophyceae</taxon>
        <taxon>Thalassiosirophycidae</taxon>
        <taxon>Stephanodiscales</taxon>
        <taxon>Stephanodiscaceae</taxon>
        <taxon>Stephanodiscus</taxon>
    </lineage>
</organism>
<dbReference type="PANTHER" id="PTHR15691">
    <property type="entry name" value="WASH COMPLEX SUBUNIT 5"/>
    <property type="match status" value="1"/>
</dbReference>
<keyword evidence="4" id="KW-1185">Reference proteome</keyword>
<evidence type="ECO:0000313" key="3">
    <source>
        <dbReference type="EMBL" id="KAL3774479.1"/>
    </source>
</evidence>
<proteinExistence type="inferred from homology"/>
<reference evidence="3 4" key="1">
    <citation type="submission" date="2024-10" db="EMBL/GenBank/DDBJ databases">
        <title>Updated reference genomes for cyclostephanoid diatoms.</title>
        <authorList>
            <person name="Roberts W.R."/>
            <person name="Alverson A.J."/>
        </authorList>
    </citation>
    <scope>NUCLEOTIDE SEQUENCE [LARGE SCALE GENOMIC DNA]</scope>
    <source>
        <strain evidence="3 4">AJA276-08</strain>
    </source>
</reference>
<protein>
    <recommendedName>
        <fullName evidence="5">WASH complex subunit strumpellin</fullName>
    </recommendedName>
</protein>
<feature type="region of interest" description="Disordered" evidence="2">
    <location>
        <begin position="1"/>
        <end position="26"/>
    </location>
</feature>
<sequence>MGSDADAIDGGDGNDGSPPPRAAGGSGGAFLAAENLCGRTLLGLVGKGHAISADIRILSERVPGAFLAAARSDRDGGGGGAKKGASGGERGSSLLSLFQSSVPAAAAAEDKSKATDPADDGGGGGGDDADEARNYSRFLFDFSYLHNPEEWEASLSLPSTKDEHRGGESDDVLEMERVFAINHRKSIEEYYELFFSIYDYQRELNTFVEDLTTGFYIQYTVESVLLDVDGRALLCEAIWLYGVMLILMERLLPGPVRERLIIAYFRLFGRDGDISRIDLICKMCKSTGILPPPGFSSDRSFKYPMDEEKLFSRFPLPADLIRNVVGCLISDDVYRQSSAFPNIDHRSTRLSRQASMLYVILFFDPVVLREESAKLREIVDKYFHDNWVVHVYAGMTADLSLEWDRFSAAKSALDNVLSAENVKRMHINNAKLIGQCMAELRAYLTMGILTDSFVLDNRHDLLNCLRRCNIAVRWRVLHRRTANAVYHKIVCVVAEKVTTDPKLEADFAINNTHVVSLILLTSQLELQLKDIFRDLLEKKESIWVSCRTQACDIMRDLADYYKGDQTLARVTRHDGLIQWFGSMAGEIDDLAYDSGVHFTVTGRKIQLCVQALEEVELYDMVDRDVQVKAFLKESRDLLLQMARAVGVNEDICEDIRWISDMSYGIESMKSYVQIIHFRISKDPSNVSLLQGFFMKLSSSLDGPVERLKQLKSPQVARVTTYYSSQLVAFVRNVLGIVPVSVFSILVQMSDILERRLQRLPSKVQVDKLIAYAQLGERYKLNMMAHEISIFADGILQMENTVLGGIEVNPHKLLDEGLRKELVSVVSELLNNLLQFDFSADSESIASMSKHLTSAMRSLASLSGRLEAFTHALECVDDYLCMHGLKMWHEEMGRIISYNVEQEVNKYLLKKVLDSDSKFQSDIVPIPRFPRTKNEPSCINFMGRLVSMLIKISDAQYTTYSLERNGWFMSDERVVCGLNTITLIRDAIGVYGLSGIDRLLCYRTLHELHRFVKFFRTNVSKQGVLLEQLRDELFPEWQTPQDAVAIYATASKKIEMLMLPMLTCFRRVGQAQLLRRMIRFELRRCANVDAKLLQHTISTYNTMSAHQSPGGTPDDIKKMCDISIAVGIGDPMETIFMKTDPLEGLPILSLFFIVTYAQKLHFDSALGSLSKVKAGYPIDGWPIIAGISTLLRQFHPSYAKSFLAYLGQFIRVSVKALASTRQGKNEDAARLAAENLKTCVVLAEQFCDMSGLPSSALYEHVPQYVFELCSDLL</sequence>
<evidence type="ECO:0000313" key="4">
    <source>
        <dbReference type="Proteomes" id="UP001530315"/>
    </source>
</evidence>
<dbReference type="EMBL" id="JALLAZ020001466">
    <property type="protein sequence ID" value="KAL3774479.1"/>
    <property type="molecule type" value="Genomic_DNA"/>
</dbReference>
<dbReference type="Pfam" id="PF10266">
    <property type="entry name" value="Strumpellin"/>
    <property type="match status" value="1"/>
</dbReference>
<accession>A0ABD3NFX9</accession>
<comment type="similarity">
    <text evidence="1">Belongs to the strumpellin family.</text>
</comment>
<evidence type="ECO:0000256" key="1">
    <source>
        <dbReference type="ARBA" id="ARBA00006224"/>
    </source>
</evidence>
<dbReference type="AlphaFoldDB" id="A0ABD3NFX9"/>
<feature type="region of interest" description="Disordered" evidence="2">
    <location>
        <begin position="70"/>
        <end position="90"/>
    </location>
</feature>
<dbReference type="InterPro" id="IPR019393">
    <property type="entry name" value="WASH_strumpellin"/>
</dbReference>
<gene>
    <name evidence="3" type="ORF">ACHAW5_001234</name>
</gene>
<evidence type="ECO:0000256" key="2">
    <source>
        <dbReference type="SAM" id="MobiDB-lite"/>
    </source>
</evidence>
<name>A0ABD3NFX9_9STRA</name>